<dbReference type="SFLD" id="SFLDG01129">
    <property type="entry name" value="C1.5:_HAD__Beta-PGM__Phosphata"/>
    <property type="match status" value="1"/>
</dbReference>
<dbReference type="GO" id="GO:0016787">
    <property type="term" value="F:hydrolase activity"/>
    <property type="evidence" value="ECO:0007669"/>
    <property type="project" value="UniProtKB-KW"/>
</dbReference>
<dbReference type="STRING" id="1194083.BN12_130015"/>
<dbReference type="Pfam" id="PF00702">
    <property type="entry name" value="Hydrolase"/>
    <property type="match status" value="1"/>
</dbReference>
<evidence type="ECO:0000313" key="1">
    <source>
        <dbReference type="EMBL" id="CCH76476.1"/>
    </source>
</evidence>
<dbReference type="SUPFAM" id="SSF56784">
    <property type="entry name" value="HAD-like"/>
    <property type="match status" value="1"/>
</dbReference>
<reference evidence="1 2" key="1">
    <citation type="journal article" date="2013" name="ISME J.">
        <title>A metabolic model for members of the genus Tetrasphaera involved in enhanced biological phosphorus removal.</title>
        <authorList>
            <person name="Kristiansen R."/>
            <person name="Nguyen H.T.T."/>
            <person name="Saunders A.M."/>
            <person name="Nielsen J.L."/>
            <person name="Wimmer R."/>
            <person name="Le V.Q."/>
            <person name="McIlroy S.J."/>
            <person name="Petrovski S."/>
            <person name="Seviour R.J."/>
            <person name="Calteau A."/>
            <person name="Nielsen K.L."/>
            <person name="Nielsen P.H."/>
        </authorList>
    </citation>
    <scope>NUCLEOTIDE SEQUENCE [LARGE SCALE GENOMIC DNA]</scope>
    <source>
        <strain evidence="1 2">T1-X7</strain>
    </source>
</reference>
<dbReference type="AlphaFoldDB" id="A0A077LTF6"/>
<dbReference type="Proteomes" id="UP000035721">
    <property type="component" value="Unassembled WGS sequence"/>
</dbReference>
<dbReference type="SFLD" id="SFLDS00003">
    <property type="entry name" value="Haloacid_Dehalogenase"/>
    <property type="match status" value="1"/>
</dbReference>
<organism evidence="1 2">
    <name type="scientific">Nostocoides japonicum T1-X7</name>
    <dbReference type="NCBI Taxonomy" id="1194083"/>
    <lineage>
        <taxon>Bacteria</taxon>
        <taxon>Bacillati</taxon>
        <taxon>Actinomycetota</taxon>
        <taxon>Actinomycetes</taxon>
        <taxon>Micrococcales</taxon>
        <taxon>Intrasporangiaceae</taxon>
        <taxon>Nostocoides</taxon>
    </lineage>
</organism>
<accession>A0A077LTF6</accession>
<dbReference type="RefSeq" id="WP_048549941.1">
    <property type="nucleotide sequence ID" value="NZ_HF570958.1"/>
</dbReference>
<dbReference type="NCBIfam" id="TIGR01509">
    <property type="entry name" value="HAD-SF-IA-v3"/>
    <property type="match status" value="1"/>
</dbReference>
<name>A0A077LTF6_9MICO</name>
<comment type="caution">
    <text evidence="1">The sequence shown here is derived from an EMBL/GenBank/DDBJ whole genome shotgun (WGS) entry which is preliminary data.</text>
</comment>
<dbReference type="PANTHER" id="PTHR43611:SF3">
    <property type="entry name" value="FLAVIN MONONUCLEOTIDE HYDROLASE 1, CHLOROPLATIC"/>
    <property type="match status" value="1"/>
</dbReference>
<proteinExistence type="predicted"/>
<keyword evidence="1" id="KW-0378">Hydrolase</keyword>
<dbReference type="Gene3D" id="1.10.150.240">
    <property type="entry name" value="Putative phosphatase, domain 2"/>
    <property type="match status" value="1"/>
</dbReference>
<dbReference type="Gene3D" id="3.40.50.1000">
    <property type="entry name" value="HAD superfamily/HAD-like"/>
    <property type="match status" value="1"/>
</dbReference>
<evidence type="ECO:0000313" key="2">
    <source>
        <dbReference type="Proteomes" id="UP000035721"/>
    </source>
</evidence>
<protein>
    <submittedName>
        <fullName evidence="1">HAD-superfamily hydrolase, subfamily IA, variant 3</fullName>
    </submittedName>
</protein>
<dbReference type="PANTHER" id="PTHR43611">
    <property type="entry name" value="ALPHA-D-GLUCOSE 1-PHOSPHATE PHOSPHATASE"/>
    <property type="match status" value="1"/>
</dbReference>
<sequence length="206" mass="22695">MARRRPVVFDIGNVLVRWDPGPAIATAVGSRRAEAFLADEAFGFAGWNHAMDEGRGPTWAEAERDAMRRFPHYAEEIVAYRRNFTTSLVGAVDGTAEIVHELHRGEVPLYALTNWSAELWHHAPERFEVLHLFDDIIVSGVEGVAKPDPRIWEVLADRMGRGVAGVTFVDDSPRNVESALAAGMDAILFTGAVDLRAALRARGHAL</sequence>
<dbReference type="OrthoDB" id="9797415at2"/>
<dbReference type="InterPro" id="IPR036412">
    <property type="entry name" value="HAD-like_sf"/>
</dbReference>
<dbReference type="InterPro" id="IPR023214">
    <property type="entry name" value="HAD_sf"/>
</dbReference>
<dbReference type="EMBL" id="CAJB01000035">
    <property type="protein sequence ID" value="CCH76476.1"/>
    <property type="molecule type" value="Genomic_DNA"/>
</dbReference>
<keyword evidence="2" id="KW-1185">Reference proteome</keyword>
<dbReference type="PRINTS" id="PR00413">
    <property type="entry name" value="HADHALOGNASE"/>
</dbReference>
<dbReference type="InterPro" id="IPR023198">
    <property type="entry name" value="PGP-like_dom2"/>
</dbReference>
<dbReference type="CDD" id="cd02603">
    <property type="entry name" value="HAD_sEH-N_like"/>
    <property type="match status" value="1"/>
</dbReference>
<gene>
    <name evidence="1" type="ORF">BN12_130015</name>
</gene>
<dbReference type="InterPro" id="IPR006439">
    <property type="entry name" value="HAD-SF_hydro_IA"/>
</dbReference>